<comment type="caution">
    <text evidence="2">The sequence shown here is derived from an EMBL/GenBank/DDBJ whole genome shotgun (WGS) entry which is preliminary data.</text>
</comment>
<protein>
    <submittedName>
        <fullName evidence="2">Uncharacterized protein</fullName>
    </submittedName>
</protein>
<gene>
    <name evidence="2" type="ORF">GCM10010430_77920</name>
</gene>
<name>A0ABN3F1A6_9ACTN</name>
<feature type="compositionally biased region" description="Pro residues" evidence="1">
    <location>
        <begin position="548"/>
        <end position="563"/>
    </location>
</feature>
<feature type="region of interest" description="Disordered" evidence="1">
    <location>
        <begin position="528"/>
        <end position="570"/>
    </location>
</feature>
<evidence type="ECO:0000313" key="2">
    <source>
        <dbReference type="EMBL" id="GAA2280387.1"/>
    </source>
</evidence>
<dbReference type="Proteomes" id="UP001500305">
    <property type="component" value="Unassembled WGS sequence"/>
</dbReference>
<evidence type="ECO:0000313" key="3">
    <source>
        <dbReference type="Proteomes" id="UP001500305"/>
    </source>
</evidence>
<sequence>MDGFRERRRATAWLLRDPGAGDSGDSARDPAVGAATRHAVLAAIGDPGSPVAGAATLYRYVSGIDQQARPLDAQELQELGDPMATVFFQQNKYPMTVQDLLAGLPQPTAAAPQSVHLISEAGQIPPGVDLPRDLRFAITRAVQGREVDLLISTGADSDPATTFLQVAAWDQAAGVFNYYMRISPAWVWAGNSWSALASGSRGNGCFDSHINGSVVMKELKLPWINWQSQAATIQLAPDDPLRGNPLYQQVIGGESLELTVRSLISRWTTARLAAVTRDGSVAQPDHLMRHLFTSTTVNLASSATQSSVITTSGGDLALPAGFWLNKDALLDDLALPVGSALPMAPAALYVAGLSAFGFHLEEKASGFSQPGDTFFAFVVPEAAYEDNDVVRQLVRQGVITAKFAACALMLDFTNPVFSPARAQLMAHVPSTPTAVTALQDQIVQAISQAAANLPGHSPERRFAADWALSDDSWPAVFAQRIDDYLGRVAKLISTSAGFDDYVRLAESRRRDFRAMRLNEFELTLPVTNIPPNAPGLQMLEDGTVAPRPSRPSPAPGGTPPSGPPSGKDPS</sequence>
<accession>A0ABN3F1A6</accession>
<evidence type="ECO:0000256" key="1">
    <source>
        <dbReference type="SAM" id="MobiDB-lite"/>
    </source>
</evidence>
<reference evidence="2 3" key="1">
    <citation type="journal article" date="2019" name="Int. J. Syst. Evol. Microbiol.">
        <title>The Global Catalogue of Microorganisms (GCM) 10K type strain sequencing project: providing services to taxonomists for standard genome sequencing and annotation.</title>
        <authorList>
            <consortium name="The Broad Institute Genomics Platform"/>
            <consortium name="The Broad Institute Genome Sequencing Center for Infectious Disease"/>
            <person name="Wu L."/>
            <person name="Ma J."/>
        </authorList>
    </citation>
    <scope>NUCLEOTIDE SEQUENCE [LARGE SCALE GENOMIC DNA]</scope>
    <source>
        <strain evidence="2 3">JCM 7356</strain>
    </source>
</reference>
<dbReference type="RefSeq" id="WP_344641294.1">
    <property type="nucleotide sequence ID" value="NZ_BAAATR010000076.1"/>
</dbReference>
<keyword evidence="3" id="KW-1185">Reference proteome</keyword>
<organism evidence="2 3">
    <name type="scientific">Kitasatospora cystarginea</name>
    <dbReference type="NCBI Taxonomy" id="58350"/>
    <lineage>
        <taxon>Bacteria</taxon>
        <taxon>Bacillati</taxon>
        <taxon>Actinomycetota</taxon>
        <taxon>Actinomycetes</taxon>
        <taxon>Kitasatosporales</taxon>
        <taxon>Streptomycetaceae</taxon>
        <taxon>Kitasatospora</taxon>
    </lineage>
</organism>
<dbReference type="EMBL" id="BAAATR010000076">
    <property type="protein sequence ID" value="GAA2280387.1"/>
    <property type="molecule type" value="Genomic_DNA"/>
</dbReference>
<proteinExistence type="predicted"/>